<dbReference type="AlphaFoldDB" id="A0A4D6KD82"/>
<reference evidence="2 3" key="1">
    <citation type="submission" date="2019-04" db="EMBL/GenBank/DDBJ databases">
        <title>Complete genome sequence of Arthrobacter sp. ZXY-2 associated with effective atrazine degradation and salt adaptation.</title>
        <authorList>
            <person name="Zhao X."/>
        </authorList>
    </citation>
    <scope>NUCLEOTIDE SEQUENCE [LARGE SCALE GENOMIC DNA]</scope>
    <source>
        <strain evidence="3">ZP60</strain>
    </source>
</reference>
<protein>
    <submittedName>
        <fullName evidence="2">Uncharacterized protein</fullName>
    </submittedName>
</protein>
<sequence length="175" mass="18325">MADAPHGVDDPVDDPVDELSETEEFDSLIGIVGDGVVGAAGGLVGTALSTVVLLIAESLGVFERSAFALLTELVGIEELVPPILAGYLIFLAGGMVPWPLLYVSLKEYLPGRRDPVSGAFFGFAIWTGFALGFYTGQSGLALVGYAVLTLLAHVVYGVGLGLVFEYFQSRPSSIV</sequence>
<dbReference type="RefSeq" id="WP_015761561.1">
    <property type="nucleotide sequence ID" value="NZ_CP039375.1"/>
</dbReference>
<evidence type="ECO:0000256" key="1">
    <source>
        <dbReference type="SAM" id="Phobius"/>
    </source>
</evidence>
<evidence type="ECO:0000313" key="2">
    <source>
        <dbReference type="EMBL" id="QCD65222.1"/>
    </source>
</evidence>
<name>A0A4D6KD82_9EURY</name>
<feature type="transmembrane region" description="Helical" evidence="1">
    <location>
        <begin position="36"/>
        <end position="59"/>
    </location>
</feature>
<keyword evidence="1" id="KW-1133">Transmembrane helix</keyword>
<feature type="transmembrane region" description="Helical" evidence="1">
    <location>
        <begin position="115"/>
        <end position="134"/>
    </location>
</feature>
<gene>
    <name evidence="2" type="ORF">E5139_06060</name>
</gene>
<feature type="transmembrane region" description="Helical" evidence="1">
    <location>
        <begin position="140"/>
        <end position="164"/>
    </location>
</feature>
<dbReference type="InterPro" id="IPR046739">
    <property type="entry name" value="DUF6789"/>
</dbReference>
<proteinExistence type="predicted"/>
<evidence type="ECO:0000313" key="3">
    <source>
        <dbReference type="Proteomes" id="UP000297053"/>
    </source>
</evidence>
<dbReference type="EMBL" id="CP039375">
    <property type="protein sequence ID" value="QCD65222.1"/>
    <property type="molecule type" value="Genomic_DNA"/>
</dbReference>
<dbReference type="Pfam" id="PF20587">
    <property type="entry name" value="DUF6789"/>
    <property type="match status" value="1"/>
</dbReference>
<organism evidence="2 3">
    <name type="scientific">Halomicrobium mukohataei</name>
    <dbReference type="NCBI Taxonomy" id="57705"/>
    <lineage>
        <taxon>Archaea</taxon>
        <taxon>Methanobacteriati</taxon>
        <taxon>Methanobacteriota</taxon>
        <taxon>Stenosarchaea group</taxon>
        <taxon>Halobacteria</taxon>
        <taxon>Halobacteriales</taxon>
        <taxon>Haloarculaceae</taxon>
        <taxon>Halomicrobium</taxon>
    </lineage>
</organism>
<dbReference type="GeneID" id="42178482"/>
<keyword evidence="1" id="KW-0812">Transmembrane</keyword>
<accession>A0A4D6KD82</accession>
<keyword evidence="1" id="KW-0472">Membrane</keyword>
<reference evidence="2 3" key="2">
    <citation type="submission" date="2019-04" db="EMBL/GenBank/DDBJ databases">
        <authorList>
            <person name="Yang S."/>
            <person name="Wei W."/>
        </authorList>
    </citation>
    <scope>NUCLEOTIDE SEQUENCE [LARGE SCALE GENOMIC DNA]</scope>
    <source>
        <strain evidence="3">ZP60</strain>
    </source>
</reference>
<feature type="transmembrane region" description="Helical" evidence="1">
    <location>
        <begin position="79"/>
        <end position="103"/>
    </location>
</feature>
<dbReference type="Proteomes" id="UP000297053">
    <property type="component" value="Chromosome"/>
</dbReference>
<dbReference type="OMA" id="SLLAHWV"/>
<dbReference type="KEGG" id="halz:E5139_06060"/>